<dbReference type="Gene3D" id="1.10.600.10">
    <property type="entry name" value="Farnesyl Diphosphate Synthase"/>
    <property type="match status" value="1"/>
</dbReference>
<dbReference type="SFLD" id="SFLDS00005">
    <property type="entry name" value="Isoprenoid_Synthase_Type_I"/>
    <property type="match status" value="1"/>
</dbReference>
<dbReference type="GO" id="GO:0000287">
    <property type="term" value="F:magnesium ion binding"/>
    <property type="evidence" value="ECO:0007669"/>
    <property type="project" value="InterPro"/>
</dbReference>
<dbReference type="PANTHER" id="PTHR31225:SF0">
    <property type="entry name" value="S-(+)-LINALOOL SYNTHASE, CHLOROPLASTIC"/>
    <property type="match status" value="1"/>
</dbReference>
<evidence type="ECO:0000256" key="4">
    <source>
        <dbReference type="ARBA" id="ARBA00023239"/>
    </source>
</evidence>
<evidence type="ECO:0000256" key="2">
    <source>
        <dbReference type="ARBA" id="ARBA00022723"/>
    </source>
</evidence>
<dbReference type="InterPro" id="IPR008949">
    <property type="entry name" value="Isoprenoid_synthase_dom_sf"/>
</dbReference>
<dbReference type="GO" id="GO:0016102">
    <property type="term" value="P:diterpenoid biosynthetic process"/>
    <property type="evidence" value="ECO:0007669"/>
    <property type="project" value="InterPro"/>
</dbReference>
<dbReference type="InterPro" id="IPR044814">
    <property type="entry name" value="Terpene_cyclase_plant_C1"/>
</dbReference>
<feature type="domain" description="Terpene synthase metal-binding" evidence="6">
    <location>
        <begin position="194"/>
        <end position="433"/>
    </location>
</feature>
<dbReference type="Proteomes" id="UP000631114">
    <property type="component" value="Unassembled WGS sequence"/>
</dbReference>
<dbReference type="SFLD" id="SFLDG01019">
    <property type="entry name" value="Terpene_Cyclase_Like_1_C_Termi"/>
    <property type="match status" value="1"/>
</dbReference>
<evidence type="ECO:0000259" key="6">
    <source>
        <dbReference type="Pfam" id="PF03936"/>
    </source>
</evidence>
<name>A0A835GY00_9MAGN</name>
<dbReference type="Pfam" id="PF01397">
    <property type="entry name" value="Terpene_synth"/>
    <property type="match status" value="1"/>
</dbReference>
<keyword evidence="8" id="KW-1185">Reference proteome</keyword>
<evidence type="ECO:0000256" key="1">
    <source>
        <dbReference type="ARBA" id="ARBA00001946"/>
    </source>
</evidence>
<proteinExistence type="predicted"/>
<dbReference type="InterPro" id="IPR008930">
    <property type="entry name" value="Terpenoid_cyclase/PrenylTrfase"/>
</dbReference>
<dbReference type="CDD" id="cd00684">
    <property type="entry name" value="Terpene_cyclase_plant_C1"/>
    <property type="match status" value="1"/>
</dbReference>
<dbReference type="SUPFAM" id="SSF48239">
    <property type="entry name" value="Terpenoid cyclases/Protein prenyltransferases"/>
    <property type="match status" value="1"/>
</dbReference>
<evidence type="ECO:0000256" key="3">
    <source>
        <dbReference type="ARBA" id="ARBA00022842"/>
    </source>
</evidence>
<dbReference type="InterPro" id="IPR005630">
    <property type="entry name" value="Terpene_synthase_metal-bd"/>
</dbReference>
<reference evidence="7 8" key="1">
    <citation type="submission" date="2020-10" db="EMBL/GenBank/DDBJ databases">
        <title>The Coptis chinensis genome and diversification of protoberbering-type alkaloids.</title>
        <authorList>
            <person name="Wang B."/>
            <person name="Shu S."/>
            <person name="Song C."/>
            <person name="Liu Y."/>
        </authorList>
    </citation>
    <scope>NUCLEOTIDE SEQUENCE [LARGE SCALE GENOMIC DNA]</scope>
    <source>
        <strain evidence="7">HL-2020</strain>
        <tissue evidence="7">Leaf</tissue>
    </source>
</reference>
<dbReference type="FunFam" id="1.10.600.10:FF:000007">
    <property type="entry name" value="Isoprene synthase, chloroplastic"/>
    <property type="match status" value="1"/>
</dbReference>
<gene>
    <name evidence="7" type="ORF">IFM89_025691</name>
</gene>
<dbReference type="InterPro" id="IPR001906">
    <property type="entry name" value="Terpene_synth_N"/>
</dbReference>
<dbReference type="SUPFAM" id="SSF48576">
    <property type="entry name" value="Terpenoid synthases"/>
    <property type="match status" value="1"/>
</dbReference>
<dbReference type="InterPro" id="IPR036965">
    <property type="entry name" value="Terpene_synth_N_sf"/>
</dbReference>
<dbReference type="AlphaFoldDB" id="A0A835GY00"/>
<protein>
    <recommendedName>
        <fullName evidence="9">Linalool synthase</fullName>
    </recommendedName>
</protein>
<dbReference type="OrthoDB" id="1921927at2759"/>
<keyword evidence="2" id="KW-0479">Metal-binding</keyword>
<keyword evidence="4" id="KW-0456">Lyase</keyword>
<evidence type="ECO:0000313" key="8">
    <source>
        <dbReference type="Proteomes" id="UP000631114"/>
    </source>
</evidence>
<dbReference type="EMBL" id="JADFTS010000009">
    <property type="protein sequence ID" value="KAF9589565.1"/>
    <property type="molecule type" value="Genomic_DNA"/>
</dbReference>
<dbReference type="Gene3D" id="1.50.10.130">
    <property type="entry name" value="Terpene synthase, N-terminal domain"/>
    <property type="match status" value="1"/>
</dbReference>
<dbReference type="PANTHER" id="PTHR31225">
    <property type="entry name" value="OS04G0344100 PROTEIN-RELATED"/>
    <property type="match status" value="1"/>
</dbReference>
<comment type="cofactor">
    <cofactor evidence="1">
        <name>Mg(2+)</name>
        <dbReference type="ChEBI" id="CHEBI:18420"/>
    </cofactor>
</comment>
<dbReference type="InterPro" id="IPR034741">
    <property type="entry name" value="Terpene_cyclase-like_1_C"/>
</dbReference>
<sequence length="489" mass="56711">MIIIDTLQQFGIDYHFQNEIQDFLSKQSLSLGDDGVLLSFDSDINLVNVSLSFRLLRQNGYHASTNMFNIFLDKDGKFRQQLINDLTGMIGLYQASQHLVEGENILDQANAFTRKNLHNALPQLHQSQASLIKDTIEHPYHLTLGRFNIKNCIKSYETEHGTRGLLQECAKMDFNIVQSQHIRELSEVRLWWRELGLTRVLDFARDQPVKWYMWSMATLAHPTLSEQRIDLTKFISFIYLMDDIFDVYGTLDELLLFTDAVNKWEVDTNKQLPNSMKIFLKALFDITEEISYKILKKHKWNPFYSFRKAWTRLCNAFLVEAKWFASGHLPSSEAYLKNGVISSGVHVLLVHTFFLLGQGLNKETVDLVDNLPGLVSYPATILRLWDDLGSAQDENQQGHDGSYTELYMKEHRSATTESAREHVLNMIVNTRKKLNEEYLRPSSFSPSFKKASLNIARMIHLMYNYDKNQRLPALEKHTKSLLYESIPLR</sequence>
<comment type="caution">
    <text evidence="7">The sequence shown here is derived from an EMBL/GenBank/DDBJ whole genome shotgun (WGS) entry which is preliminary data.</text>
</comment>
<evidence type="ECO:0000313" key="7">
    <source>
        <dbReference type="EMBL" id="KAF9589565.1"/>
    </source>
</evidence>
<feature type="domain" description="Terpene synthase N-terminal" evidence="5">
    <location>
        <begin position="3"/>
        <end position="138"/>
    </location>
</feature>
<evidence type="ECO:0008006" key="9">
    <source>
        <dbReference type="Google" id="ProtNLM"/>
    </source>
</evidence>
<accession>A0A835GY00</accession>
<dbReference type="GO" id="GO:0010333">
    <property type="term" value="F:terpene synthase activity"/>
    <property type="evidence" value="ECO:0007669"/>
    <property type="project" value="InterPro"/>
</dbReference>
<dbReference type="Pfam" id="PF03936">
    <property type="entry name" value="Terpene_synth_C"/>
    <property type="match status" value="1"/>
</dbReference>
<dbReference type="InterPro" id="IPR050148">
    <property type="entry name" value="Terpene_synthase-like"/>
</dbReference>
<keyword evidence="3" id="KW-0460">Magnesium</keyword>
<organism evidence="7 8">
    <name type="scientific">Coptis chinensis</name>
    <dbReference type="NCBI Taxonomy" id="261450"/>
    <lineage>
        <taxon>Eukaryota</taxon>
        <taxon>Viridiplantae</taxon>
        <taxon>Streptophyta</taxon>
        <taxon>Embryophyta</taxon>
        <taxon>Tracheophyta</taxon>
        <taxon>Spermatophyta</taxon>
        <taxon>Magnoliopsida</taxon>
        <taxon>Ranunculales</taxon>
        <taxon>Ranunculaceae</taxon>
        <taxon>Coptidoideae</taxon>
        <taxon>Coptis</taxon>
    </lineage>
</organism>
<evidence type="ECO:0000259" key="5">
    <source>
        <dbReference type="Pfam" id="PF01397"/>
    </source>
</evidence>